<evidence type="ECO:0000313" key="4">
    <source>
        <dbReference type="Proteomes" id="UP000499080"/>
    </source>
</evidence>
<feature type="compositionally biased region" description="Basic and acidic residues" evidence="1">
    <location>
        <begin position="168"/>
        <end position="177"/>
    </location>
</feature>
<dbReference type="AlphaFoldDB" id="A0A4Y2AXE3"/>
<comment type="caution">
    <text evidence="2">The sequence shown here is derived from an EMBL/GenBank/DDBJ whole genome shotgun (WGS) entry which is preliminary data.</text>
</comment>
<name>A0A4Y2AXE3_ARAVE</name>
<feature type="compositionally biased region" description="Polar residues" evidence="1">
    <location>
        <begin position="178"/>
        <end position="190"/>
    </location>
</feature>
<gene>
    <name evidence="2" type="ORF">AVEN_27184_1</name>
    <name evidence="3" type="ORF">AVEN_59025_1</name>
</gene>
<dbReference type="EMBL" id="BGPR01081729">
    <property type="protein sequence ID" value="GBL84207.1"/>
    <property type="molecule type" value="Genomic_DNA"/>
</dbReference>
<keyword evidence="4" id="KW-1185">Reference proteome</keyword>
<organism evidence="2 4">
    <name type="scientific">Araneus ventricosus</name>
    <name type="common">Orbweaver spider</name>
    <name type="synonym">Epeira ventricosa</name>
    <dbReference type="NCBI Taxonomy" id="182803"/>
    <lineage>
        <taxon>Eukaryota</taxon>
        <taxon>Metazoa</taxon>
        <taxon>Ecdysozoa</taxon>
        <taxon>Arthropoda</taxon>
        <taxon>Chelicerata</taxon>
        <taxon>Arachnida</taxon>
        <taxon>Araneae</taxon>
        <taxon>Araneomorphae</taxon>
        <taxon>Entelegynae</taxon>
        <taxon>Araneoidea</taxon>
        <taxon>Araneidae</taxon>
        <taxon>Araneus</taxon>
    </lineage>
</organism>
<proteinExistence type="predicted"/>
<reference evidence="2 4" key="1">
    <citation type="journal article" date="2019" name="Sci. Rep.">
        <title>Orb-weaving spider Araneus ventricosus genome elucidates the spidroin gene catalogue.</title>
        <authorList>
            <person name="Kono N."/>
            <person name="Nakamura H."/>
            <person name="Ohtoshi R."/>
            <person name="Moran D.A.P."/>
            <person name="Shinohara A."/>
            <person name="Yoshida Y."/>
            <person name="Fujiwara M."/>
            <person name="Mori M."/>
            <person name="Tomita M."/>
            <person name="Arakawa K."/>
        </authorList>
    </citation>
    <scope>NUCLEOTIDE SEQUENCE [LARGE SCALE GENOMIC DNA]</scope>
</reference>
<dbReference type="EMBL" id="BGPR01081731">
    <property type="protein sequence ID" value="GBL84215.1"/>
    <property type="molecule type" value="Genomic_DNA"/>
</dbReference>
<evidence type="ECO:0000313" key="2">
    <source>
        <dbReference type="EMBL" id="GBL84207.1"/>
    </source>
</evidence>
<sequence>MNPVMRRIALWLSETFVASALEVIFGTIIEVWNYSVVRYDLPLSCINISETNDETRNENPSNATLEELLQITDNLIDFSQDEIVVQNLAQIGEPSGGNVSECPDMLTPLKELAYTLNTEIELTTESSPDVPNENDSNDIVTTQDGAERIERNVPTDVNGGNYEENDLKEDLDHDHGDSSTYSRHQESSGLLNECEEAESTSIIAGETVEHERDIDGIIRERNSEIGNEIPLNVEHSDINSASTHVVCFENNTEKLPEFHQEVISNKMEEIALDNPDCWPISGSESSLKHVDDSVHNKEIEMEGSMDQEVGGMKSFGNKQRRVQFSEEIETFIYEPGKNVHHPCVILKSQINVGENKDVRKSYQSTLIIEEVEEASFQTCVIREQEKQTTSVFQESHDILETM</sequence>
<dbReference type="OrthoDB" id="6429839at2759"/>
<feature type="region of interest" description="Disordered" evidence="1">
    <location>
        <begin position="143"/>
        <end position="190"/>
    </location>
</feature>
<dbReference type="Proteomes" id="UP000499080">
    <property type="component" value="Unassembled WGS sequence"/>
</dbReference>
<accession>A0A4Y2AXE3</accession>
<evidence type="ECO:0000256" key="1">
    <source>
        <dbReference type="SAM" id="MobiDB-lite"/>
    </source>
</evidence>
<evidence type="ECO:0000313" key="3">
    <source>
        <dbReference type="EMBL" id="GBL84215.1"/>
    </source>
</evidence>
<protein>
    <submittedName>
        <fullName evidence="2">Uncharacterized protein</fullName>
    </submittedName>
</protein>